<dbReference type="Proteomes" id="UP000799302">
    <property type="component" value="Unassembled WGS sequence"/>
</dbReference>
<evidence type="ECO:0000313" key="2">
    <source>
        <dbReference type="EMBL" id="KAF2668782.1"/>
    </source>
</evidence>
<dbReference type="PANTHER" id="PTHR38049:SF1">
    <property type="entry name" value="PROTEIN KINASE DOMAIN-CONTAINING PROTEIN"/>
    <property type="match status" value="1"/>
</dbReference>
<keyword evidence="3" id="KW-1185">Reference proteome</keyword>
<keyword evidence="1" id="KW-0732">Signal</keyword>
<dbReference type="EMBL" id="MU004236">
    <property type="protein sequence ID" value="KAF2668782.1"/>
    <property type="molecule type" value="Genomic_DNA"/>
</dbReference>
<evidence type="ECO:0000256" key="1">
    <source>
        <dbReference type="SAM" id="SignalP"/>
    </source>
</evidence>
<sequence length="232" mass="26809">MVLELLGLLGLPVSVATAEGIRHNKELEEDREEDRDDHRMQDFHIEVFCDAESRKRDQVDNSIVVLRDEKLYLTKVDPKTDDPIPVPGADEPPHLFNGFFLDFQPTAATSNSIFERLNQPPPFRGLVSTISEDPPTLNWIYIDRNTFEVKYGSRAAADGHILGPWDWTDDELGLMLEEWEGFVAVEEDKDTWSIYYDRDDNGLKNIIKGRRVLRCSLERKVFGDDMEDVKRR</sequence>
<reference evidence="2" key="1">
    <citation type="journal article" date="2020" name="Stud. Mycol.">
        <title>101 Dothideomycetes genomes: a test case for predicting lifestyles and emergence of pathogens.</title>
        <authorList>
            <person name="Haridas S."/>
            <person name="Albert R."/>
            <person name="Binder M."/>
            <person name="Bloem J."/>
            <person name="Labutti K."/>
            <person name="Salamov A."/>
            <person name="Andreopoulos B."/>
            <person name="Baker S."/>
            <person name="Barry K."/>
            <person name="Bills G."/>
            <person name="Bluhm B."/>
            <person name="Cannon C."/>
            <person name="Castanera R."/>
            <person name="Culley D."/>
            <person name="Daum C."/>
            <person name="Ezra D."/>
            <person name="Gonzalez J."/>
            <person name="Henrissat B."/>
            <person name="Kuo A."/>
            <person name="Liang C."/>
            <person name="Lipzen A."/>
            <person name="Lutzoni F."/>
            <person name="Magnuson J."/>
            <person name="Mondo S."/>
            <person name="Nolan M."/>
            <person name="Ohm R."/>
            <person name="Pangilinan J."/>
            <person name="Park H.-J."/>
            <person name="Ramirez L."/>
            <person name="Alfaro M."/>
            <person name="Sun H."/>
            <person name="Tritt A."/>
            <person name="Yoshinaga Y."/>
            <person name="Zwiers L.-H."/>
            <person name="Turgeon B."/>
            <person name="Goodwin S."/>
            <person name="Spatafora J."/>
            <person name="Crous P."/>
            <person name="Grigoriev I."/>
        </authorList>
    </citation>
    <scope>NUCLEOTIDE SEQUENCE</scope>
    <source>
        <strain evidence="2">CBS 115976</strain>
    </source>
</reference>
<organism evidence="2 3">
    <name type="scientific">Microthyrium microscopicum</name>
    <dbReference type="NCBI Taxonomy" id="703497"/>
    <lineage>
        <taxon>Eukaryota</taxon>
        <taxon>Fungi</taxon>
        <taxon>Dikarya</taxon>
        <taxon>Ascomycota</taxon>
        <taxon>Pezizomycotina</taxon>
        <taxon>Dothideomycetes</taxon>
        <taxon>Dothideomycetes incertae sedis</taxon>
        <taxon>Microthyriales</taxon>
        <taxon>Microthyriaceae</taxon>
        <taxon>Microthyrium</taxon>
    </lineage>
</organism>
<evidence type="ECO:0000313" key="3">
    <source>
        <dbReference type="Proteomes" id="UP000799302"/>
    </source>
</evidence>
<dbReference type="AlphaFoldDB" id="A0A6A6U9C6"/>
<gene>
    <name evidence="2" type="ORF">BT63DRAFT_285370</name>
</gene>
<feature type="chain" id="PRO_5025339709" evidence="1">
    <location>
        <begin position="19"/>
        <end position="232"/>
    </location>
</feature>
<feature type="signal peptide" evidence="1">
    <location>
        <begin position="1"/>
        <end position="18"/>
    </location>
</feature>
<name>A0A6A6U9C6_9PEZI</name>
<proteinExistence type="predicted"/>
<protein>
    <submittedName>
        <fullName evidence="2">Uncharacterized protein</fullName>
    </submittedName>
</protein>
<dbReference type="PANTHER" id="PTHR38049">
    <property type="entry name" value="RICIN B LECTIN DOMAIN-CONTAINING PROTEIN"/>
    <property type="match status" value="1"/>
</dbReference>
<dbReference type="OrthoDB" id="3928002at2759"/>
<accession>A0A6A6U9C6</accession>